<keyword evidence="3" id="KW-1185">Reference proteome</keyword>
<protein>
    <submittedName>
        <fullName evidence="2">Uncharacterized protein</fullName>
    </submittedName>
</protein>
<feature type="transmembrane region" description="Helical" evidence="1">
    <location>
        <begin position="38"/>
        <end position="59"/>
    </location>
</feature>
<dbReference type="RefSeq" id="WP_145079742.1">
    <property type="nucleotide sequence ID" value="NZ_CP036298.1"/>
</dbReference>
<evidence type="ECO:0000313" key="3">
    <source>
        <dbReference type="Proteomes" id="UP000318017"/>
    </source>
</evidence>
<keyword evidence="1" id="KW-1133">Transmembrane helix</keyword>
<dbReference type="Proteomes" id="UP000318017">
    <property type="component" value="Chromosome"/>
</dbReference>
<dbReference type="OrthoDB" id="286647at2"/>
<evidence type="ECO:0000256" key="1">
    <source>
        <dbReference type="SAM" id="Phobius"/>
    </source>
</evidence>
<evidence type="ECO:0000313" key="2">
    <source>
        <dbReference type="EMBL" id="QDV25101.1"/>
    </source>
</evidence>
<keyword evidence="1" id="KW-0472">Membrane</keyword>
<proteinExistence type="predicted"/>
<dbReference type="KEGG" id="ahel:Q31a_34240"/>
<feature type="transmembrane region" description="Helical" evidence="1">
    <location>
        <begin position="12"/>
        <end position="32"/>
    </location>
</feature>
<accession>A0A518G940</accession>
<organism evidence="2 3">
    <name type="scientific">Aureliella helgolandensis</name>
    <dbReference type="NCBI Taxonomy" id="2527968"/>
    <lineage>
        <taxon>Bacteria</taxon>
        <taxon>Pseudomonadati</taxon>
        <taxon>Planctomycetota</taxon>
        <taxon>Planctomycetia</taxon>
        <taxon>Pirellulales</taxon>
        <taxon>Pirellulaceae</taxon>
        <taxon>Aureliella</taxon>
    </lineage>
</organism>
<dbReference type="AlphaFoldDB" id="A0A518G940"/>
<sequence length="91" mass="10435">MSNLTSPRALWFKGLLFVVLGIMASTLLIVRMPDVTSLTLFLISIWAFCRAYYFAFYVIEHYVDPAFRFAGIIDFVRYAVLGKTADRCDPK</sequence>
<name>A0A518G940_9BACT</name>
<gene>
    <name evidence="2" type="ORF">Q31a_34240</name>
</gene>
<keyword evidence="1" id="KW-0812">Transmembrane</keyword>
<dbReference type="EMBL" id="CP036298">
    <property type="protein sequence ID" value="QDV25101.1"/>
    <property type="molecule type" value="Genomic_DNA"/>
</dbReference>
<reference evidence="2 3" key="1">
    <citation type="submission" date="2019-02" db="EMBL/GenBank/DDBJ databases">
        <title>Deep-cultivation of Planctomycetes and their phenomic and genomic characterization uncovers novel biology.</title>
        <authorList>
            <person name="Wiegand S."/>
            <person name="Jogler M."/>
            <person name="Boedeker C."/>
            <person name="Pinto D."/>
            <person name="Vollmers J."/>
            <person name="Rivas-Marin E."/>
            <person name="Kohn T."/>
            <person name="Peeters S.H."/>
            <person name="Heuer A."/>
            <person name="Rast P."/>
            <person name="Oberbeckmann S."/>
            <person name="Bunk B."/>
            <person name="Jeske O."/>
            <person name="Meyerdierks A."/>
            <person name="Storesund J.E."/>
            <person name="Kallscheuer N."/>
            <person name="Luecker S."/>
            <person name="Lage O.M."/>
            <person name="Pohl T."/>
            <person name="Merkel B.J."/>
            <person name="Hornburger P."/>
            <person name="Mueller R.-W."/>
            <person name="Bruemmer F."/>
            <person name="Labrenz M."/>
            <person name="Spormann A.M."/>
            <person name="Op den Camp H."/>
            <person name="Overmann J."/>
            <person name="Amann R."/>
            <person name="Jetten M.S.M."/>
            <person name="Mascher T."/>
            <person name="Medema M.H."/>
            <person name="Devos D.P."/>
            <person name="Kaster A.-K."/>
            <person name="Ovreas L."/>
            <person name="Rohde M."/>
            <person name="Galperin M.Y."/>
            <person name="Jogler C."/>
        </authorList>
    </citation>
    <scope>NUCLEOTIDE SEQUENCE [LARGE SCALE GENOMIC DNA]</scope>
    <source>
        <strain evidence="2 3">Q31a</strain>
    </source>
</reference>